<dbReference type="AlphaFoldDB" id="A0A7J5BNC0"/>
<reference evidence="2 3" key="1">
    <citation type="submission" date="2019-09" db="EMBL/GenBank/DDBJ databases">
        <title>Phylogeny of genus Pseudoclavibacter and closely related genus.</title>
        <authorList>
            <person name="Li Y."/>
        </authorList>
    </citation>
    <scope>NUCLEOTIDE SEQUENCE [LARGE SCALE GENOMIC DNA]</scope>
    <source>
        <strain evidence="2 3">DSM 23821</strain>
    </source>
</reference>
<sequence length="62" mass="6434">MSTTAFGTLVGVLLALAALQFGFWGFLLAAVFAIIGGLVGRFASGKLDLRAIVNAFTGRRTS</sequence>
<proteinExistence type="predicted"/>
<keyword evidence="1" id="KW-0812">Transmembrane</keyword>
<keyword evidence="1" id="KW-0472">Membrane</keyword>
<dbReference type="OrthoDB" id="4570571at2"/>
<feature type="transmembrane region" description="Helical" evidence="1">
    <location>
        <begin position="12"/>
        <end position="40"/>
    </location>
</feature>
<organism evidence="2 3">
    <name type="scientific">Pseudoclavibacter chungangensis</name>
    <dbReference type="NCBI Taxonomy" id="587635"/>
    <lineage>
        <taxon>Bacteria</taxon>
        <taxon>Bacillati</taxon>
        <taxon>Actinomycetota</taxon>
        <taxon>Actinomycetes</taxon>
        <taxon>Micrococcales</taxon>
        <taxon>Microbacteriaceae</taxon>
        <taxon>Pseudoclavibacter</taxon>
    </lineage>
</organism>
<name>A0A7J5BNC0_9MICO</name>
<dbReference type="Proteomes" id="UP000467240">
    <property type="component" value="Unassembled WGS sequence"/>
</dbReference>
<comment type="caution">
    <text evidence="2">The sequence shown here is derived from an EMBL/GenBank/DDBJ whole genome shotgun (WGS) entry which is preliminary data.</text>
</comment>
<protein>
    <submittedName>
        <fullName evidence="2">DUF2273 domain-containing protein</fullName>
    </submittedName>
</protein>
<keyword evidence="1" id="KW-1133">Transmembrane helix</keyword>
<accession>A0A7J5BNC0</accession>
<keyword evidence="3" id="KW-1185">Reference proteome</keyword>
<dbReference type="EMBL" id="WBJZ01000022">
    <property type="protein sequence ID" value="KAB1653617.1"/>
    <property type="molecule type" value="Genomic_DNA"/>
</dbReference>
<evidence type="ECO:0000313" key="3">
    <source>
        <dbReference type="Proteomes" id="UP000467240"/>
    </source>
</evidence>
<gene>
    <name evidence="2" type="ORF">F8O01_14825</name>
</gene>
<evidence type="ECO:0000313" key="2">
    <source>
        <dbReference type="EMBL" id="KAB1653617.1"/>
    </source>
</evidence>
<dbReference type="RefSeq" id="WP_158041733.1">
    <property type="nucleotide sequence ID" value="NZ_JACCFV010000001.1"/>
</dbReference>
<evidence type="ECO:0000256" key="1">
    <source>
        <dbReference type="SAM" id="Phobius"/>
    </source>
</evidence>